<dbReference type="Proteomes" id="UP000192578">
    <property type="component" value="Unassembled WGS sequence"/>
</dbReference>
<dbReference type="OrthoDB" id="10055933at2759"/>
<proteinExistence type="predicted"/>
<gene>
    <name evidence="2" type="ORF">BV898_11491</name>
</gene>
<keyword evidence="1" id="KW-1133">Transmembrane helix</keyword>
<feature type="transmembrane region" description="Helical" evidence="1">
    <location>
        <begin position="45"/>
        <end position="66"/>
    </location>
</feature>
<accession>A0A1W0WGB9</accession>
<feature type="transmembrane region" description="Helical" evidence="1">
    <location>
        <begin position="86"/>
        <end position="110"/>
    </location>
</feature>
<evidence type="ECO:0000313" key="2">
    <source>
        <dbReference type="EMBL" id="OQV14254.1"/>
    </source>
</evidence>
<keyword evidence="3" id="KW-1185">Reference proteome</keyword>
<sequence length="225" mass="25007">MDQSNGVVLIKEHMRRVSTLGSEYDECGTRLLRDRGLLPCRMRKIWGTLALFQFLTGAALLITDIYAHNPISHVNPLLSSENTKLIYFRFDLYLGILSAVAQLIAAFLGLLPLGIPCRVYPPAKYRTGHFLFSVFAACLMVISAVSYGIILSNISQDAKLAKTIQQESALQREQRTRDVVFTFKILLSLLIILSIGAVVNFLAVVAVCTANRKCHRNCKVCSAEN</sequence>
<evidence type="ECO:0000256" key="1">
    <source>
        <dbReference type="SAM" id="Phobius"/>
    </source>
</evidence>
<dbReference type="AlphaFoldDB" id="A0A1W0WGB9"/>
<keyword evidence="1" id="KW-0472">Membrane</keyword>
<keyword evidence="1" id="KW-0812">Transmembrane</keyword>
<reference evidence="3" key="1">
    <citation type="submission" date="2017-01" db="EMBL/GenBank/DDBJ databases">
        <title>Comparative genomics of anhydrobiosis in the tardigrade Hypsibius dujardini.</title>
        <authorList>
            <person name="Yoshida Y."/>
            <person name="Koutsovoulos G."/>
            <person name="Laetsch D."/>
            <person name="Stevens L."/>
            <person name="Kumar S."/>
            <person name="Horikawa D."/>
            <person name="Ishino K."/>
            <person name="Komine S."/>
            <person name="Tomita M."/>
            <person name="Blaxter M."/>
            <person name="Arakawa K."/>
        </authorList>
    </citation>
    <scope>NUCLEOTIDE SEQUENCE [LARGE SCALE GENOMIC DNA]</scope>
    <source>
        <strain evidence="3">Z151</strain>
    </source>
</reference>
<feature type="transmembrane region" description="Helical" evidence="1">
    <location>
        <begin position="130"/>
        <end position="150"/>
    </location>
</feature>
<dbReference type="EMBL" id="MTYJ01000107">
    <property type="protein sequence ID" value="OQV14254.1"/>
    <property type="molecule type" value="Genomic_DNA"/>
</dbReference>
<feature type="transmembrane region" description="Helical" evidence="1">
    <location>
        <begin position="185"/>
        <end position="209"/>
    </location>
</feature>
<name>A0A1W0WGB9_HYPEX</name>
<organism evidence="2 3">
    <name type="scientific">Hypsibius exemplaris</name>
    <name type="common">Freshwater tardigrade</name>
    <dbReference type="NCBI Taxonomy" id="2072580"/>
    <lineage>
        <taxon>Eukaryota</taxon>
        <taxon>Metazoa</taxon>
        <taxon>Ecdysozoa</taxon>
        <taxon>Tardigrada</taxon>
        <taxon>Eutardigrada</taxon>
        <taxon>Parachela</taxon>
        <taxon>Hypsibioidea</taxon>
        <taxon>Hypsibiidae</taxon>
        <taxon>Hypsibius</taxon>
    </lineage>
</organism>
<evidence type="ECO:0000313" key="3">
    <source>
        <dbReference type="Proteomes" id="UP000192578"/>
    </source>
</evidence>
<comment type="caution">
    <text evidence="2">The sequence shown here is derived from an EMBL/GenBank/DDBJ whole genome shotgun (WGS) entry which is preliminary data.</text>
</comment>
<protein>
    <submittedName>
        <fullName evidence="2">Uncharacterized protein</fullName>
    </submittedName>
</protein>